<sequence>MSDRMPRYHERINPAYQVDFASLSSGKVVSSTKRRVRWRFGFSNRKAIEEGCAGTDCRGEEHEVTLTWSIISGKRLVICDNTEVHFSVDKKAPSKFVCSWPMWGCHVLQVVAFATPSLKSTPGFRQFDLLLDGVSVFELRQIYQLGGVSANARSISSRRTSQIRRQFQAQSRPQKEQDLISLHDLDNHEERRMMDRSGSVFVPSHQPAVSEPVRSISTPGNLVYETNPIVGQQQVVSSPNPYLQQNPVHAVIEHHHIATNQPPTFNQVTGSIMGAYASPSSAGGATPEIKFQGEYSPTSVMAPSNHGNPFFQQSPSSPVSSKMPCTMAPSPTYTSQSESRSSFSAGSLQNVTEQSFDDDDSVDNLRKSLQKLVNIDDIRSEPEEQVFAKLSMASPNPPRAKDGKSRGMPPTSTQWYMNQNATLSQIKSVTSPRGASPVSVMRSSLTDSTNSEACAAAAAAAAAVGGSMVVYGSTPPPPMTNGPPPIQRVQGFGVGAQVTYVTY</sequence>
<feature type="compositionally biased region" description="Low complexity" evidence="1">
    <location>
        <begin position="309"/>
        <end position="321"/>
    </location>
</feature>
<evidence type="ECO:0000313" key="2">
    <source>
        <dbReference type="EMBL" id="CAE4584172.1"/>
    </source>
</evidence>
<proteinExistence type="predicted"/>
<feature type="region of interest" description="Disordered" evidence="1">
    <location>
        <begin position="296"/>
        <end position="362"/>
    </location>
</feature>
<feature type="compositionally biased region" description="Polar residues" evidence="1">
    <location>
        <begin position="329"/>
        <end position="354"/>
    </location>
</feature>
<dbReference type="EMBL" id="HBNS01003794">
    <property type="protein sequence ID" value="CAE4584172.1"/>
    <property type="molecule type" value="Transcribed_RNA"/>
</dbReference>
<name>A0A7S4QK37_9STRA</name>
<organism evidence="2">
    <name type="scientific">Ditylum brightwellii</name>
    <dbReference type="NCBI Taxonomy" id="49249"/>
    <lineage>
        <taxon>Eukaryota</taxon>
        <taxon>Sar</taxon>
        <taxon>Stramenopiles</taxon>
        <taxon>Ochrophyta</taxon>
        <taxon>Bacillariophyta</taxon>
        <taxon>Mediophyceae</taxon>
        <taxon>Lithodesmiophycidae</taxon>
        <taxon>Lithodesmiales</taxon>
        <taxon>Lithodesmiaceae</taxon>
        <taxon>Ditylum</taxon>
    </lineage>
</organism>
<accession>A0A7S4QK37</accession>
<protein>
    <submittedName>
        <fullName evidence="2">Uncharacterized protein</fullName>
    </submittedName>
</protein>
<gene>
    <name evidence="2" type="ORF">DBRI00130_LOCUS3080</name>
</gene>
<dbReference type="AlphaFoldDB" id="A0A7S4QK37"/>
<reference evidence="2" key="1">
    <citation type="submission" date="2021-01" db="EMBL/GenBank/DDBJ databases">
        <authorList>
            <person name="Corre E."/>
            <person name="Pelletier E."/>
            <person name="Niang G."/>
            <person name="Scheremetjew M."/>
            <person name="Finn R."/>
            <person name="Kale V."/>
            <person name="Holt S."/>
            <person name="Cochrane G."/>
            <person name="Meng A."/>
            <person name="Brown T."/>
            <person name="Cohen L."/>
        </authorList>
    </citation>
    <scope>NUCLEOTIDE SEQUENCE</scope>
    <source>
        <strain evidence="2">GSO104</strain>
    </source>
</reference>
<evidence type="ECO:0000256" key="1">
    <source>
        <dbReference type="SAM" id="MobiDB-lite"/>
    </source>
</evidence>
<feature type="compositionally biased region" description="Polar residues" evidence="1">
    <location>
        <begin position="296"/>
        <end position="307"/>
    </location>
</feature>